<dbReference type="GeneID" id="120253287"/>
<name>A0AB40AR27_DIOCR</name>
<dbReference type="PANTHER" id="PTHR22298">
    <property type="entry name" value="ENDO-1,4-BETA-GLUCANASE"/>
    <property type="match status" value="1"/>
</dbReference>
<keyword evidence="5" id="KW-0136">Cellulose degradation</keyword>
<evidence type="ECO:0000256" key="7">
    <source>
        <dbReference type="ARBA" id="ARBA00023295"/>
    </source>
</evidence>
<protein>
    <recommendedName>
        <fullName evidence="3">cellulase</fullName>
        <ecNumber evidence="3">3.2.1.4</ecNumber>
    </recommendedName>
</protein>
<dbReference type="EC" id="3.2.1.4" evidence="3"/>
<dbReference type="Gene3D" id="1.50.10.10">
    <property type="match status" value="1"/>
</dbReference>
<dbReference type="GO" id="GO:0008810">
    <property type="term" value="F:cellulase activity"/>
    <property type="evidence" value="ECO:0007669"/>
    <property type="project" value="UniProtKB-EC"/>
</dbReference>
<keyword evidence="12" id="KW-1185">Reference proteome</keyword>
<evidence type="ECO:0000256" key="2">
    <source>
        <dbReference type="ARBA" id="ARBA00007072"/>
    </source>
</evidence>
<feature type="compositionally biased region" description="Basic and acidic residues" evidence="9">
    <location>
        <begin position="558"/>
        <end position="574"/>
    </location>
</feature>
<evidence type="ECO:0000259" key="11">
    <source>
        <dbReference type="Pfam" id="PF00759"/>
    </source>
</evidence>
<accession>A0AB40AR27</accession>
<evidence type="ECO:0000256" key="9">
    <source>
        <dbReference type="SAM" id="MobiDB-lite"/>
    </source>
</evidence>
<keyword evidence="8" id="KW-0624">Polysaccharide degradation</keyword>
<keyword evidence="7" id="KW-0326">Glycosidase</keyword>
<keyword evidence="4" id="KW-0378">Hydrolase</keyword>
<dbReference type="AlphaFoldDB" id="A0AB40AR27"/>
<dbReference type="SUPFAM" id="SSF48208">
    <property type="entry name" value="Six-hairpin glycosidases"/>
    <property type="match status" value="1"/>
</dbReference>
<evidence type="ECO:0000256" key="10">
    <source>
        <dbReference type="SAM" id="Phobius"/>
    </source>
</evidence>
<organism evidence="12 13">
    <name type="scientific">Dioscorea cayennensis subsp. rotundata</name>
    <name type="common">White Guinea yam</name>
    <name type="synonym">Dioscorea rotundata</name>
    <dbReference type="NCBI Taxonomy" id="55577"/>
    <lineage>
        <taxon>Eukaryota</taxon>
        <taxon>Viridiplantae</taxon>
        <taxon>Streptophyta</taxon>
        <taxon>Embryophyta</taxon>
        <taxon>Tracheophyta</taxon>
        <taxon>Spermatophyta</taxon>
        <taxon>Magnoliopsida</taxon>
        <taxon>Liliopsida</taxon>
        <taxon>Dioscoreales</taxon>
        <taxon>Dioscoreaceae</taxon>
        <taxon>Dioscorea</taxon>
    </lineage>
</organism>
<keyword evidence="10" id="KW-0812">Transmembrane</keyword>
<comment type="catalytic activity">
    <reaction evidence="1">
        <text>Endohydrolysis of (1-&gt;4)-beta-D-glucosidic linkages in cellulose, lichenin and cereal beta-D-glucans.</text>
        <dbReference type="EC" id="3.2.1.4"/>
    </reaction>
</comment>
<keyword evidence="10" id="KW-0472">Membrane</keyword>
<dbReference type="RefSeq" id="XP_039117540.1">
    <property type="nucleotide sequence ID" value="XM_039261606.1"/>
</dbReference>
<gene>
    <name evidence="13" type="primary">LOC120253287</name>
</gene>
<proteinExistence type="inferred from homology"/>
<dbReference type="Proteomes" id="UP001515500">
    <property type="component" value="Unplaced"/>
</dbReference>
<evidence type="ECO:0000313" key="12">
    <source>
        <dbReference type="Proteomes" id="UP001515500"/>
    </source>
</evidence>
<dbReference type="InterPro" id="IPR008928">
    <property type="entry name" value="6-hairpin_glycosidase_sf"/>
</dbReference>
<keyword evidence="10" id="KW-1133">Transmembrane helix</keyword>
<evidence type="ECO:0000313" key="13">
    <source>
        <dbReference type="RefSeq" id="XP_039117540.1"/>
    </source>
</evidence>
<feature type="transmembrane region" description="Helical" evidence="10">
    <location>
        <begin position="71"/>
        <end position="92"/>
    </location>
</feature>
<sequence length="613" mass="68041">MDDNTDLFIHTVHGAGRLLPSGNRWNSIELDYNLLPTSSHNDDHFTTTSSLYSKSFTFNLTITDKSHFKRFLYIFIALLLTIIFLVLLLSFLPHKHHDSLPSTNLPFTLKQALLFFDAQKSGQINNSLVKFRGDSGLQDGHYRQINASLVGGFYDSGNNVKFSFPTAYTITLLSWTVIEYHEKYEAMNELEHVKDIIKWGTDYLLKLFVPSNSTATPNLIYSQVGSANISSSSENDMSCWQRPEDMKYARPVSVCGASATDLAGEIAAALAAASLVFTDRKSYSLKLIQASESLFNLAKNSGKKQTYTMDVACGGEASNYYNSSGYLDELVWGATWLFFATGDRSYLGYATDSFDSALIEELVPDHGVFYWNNKLAAIAVLMTRLRYLLDPGFPYTTVLTKCSELTNNLMCSYLSAPEKFSMTPAGLILLKPNSSTSLELASTAAFLTKIYSDYLDSIKIEGGACGDDLYSLDDLQNFAESQASTFHTLFDQMNYILGNNPMKMSYVVGVGSEYPKQVYHRGASIPWDGKQYGCVEGKRWRDSKEANPNVLLGAMVRGPDKEDGFSDDRNRPEYTEPSIASNAGLVAALIGLLDHPSSTTSRIDRDAMFANIS</sequence>
<reference evidence="13" key="1">
    <citation type="submission" date="2025-08" db="UniProtKB">
        <authorList>
            <consortium name="RefSeq"/>
        </authorList>
    </citation>
    <scope>IDENTIFICATION</scope>
</reference>
<feature type="domain" description="Glycoside hydrolase family 9" evidence="11">
    <location>
        <begin position="109"/>
        <end position="589"/>
    </location>
</feature>
<feature type="region of interest" description="Disordered" evidence="9">
    <location>
        <begin position="557"/>
        <end position="577"/>
    </location>
</feature>
<dbReference type="InterPro" id="IPR012341">
    <property type="entry name" value="6hp_glycosidase-like_sf"/>
</dbReference>
<dbReference type="GO" id="GO:0030245">
    <property type="term" value="P:cellulose catabolic process"/>
    <property type="evidence" value="ECO:0007669"/>
    <property type="project" value="UniProtKB-KW"/>
</dbReference>
<comment type="similarity">
    <text evidence="2">Belongs to the glycosyl hydrolase 9 (cellulase E) family.</text>
</comment>
<evidence type="ECO:0000256" key="3">
    <source>
        <dbReference type="ARBA" id="ARBA00012601"/>
    </source>
</evidence>
<evidence type="ECO:0000256" key="6">
    <source>
        <dbReference type="ARBA" id="ARBA00023277"/>
    </source>
</evidence>
<evidence type="ECO:0000256" key="8">
    <source>
        <dbReference type="ARBA" id="ARBA00023326"/>
    </source>
</evidence>
<evidence type="ECO:0000256" key="5">
    <source>
        <dbReference type="ARBA" id="ARBA00023001"/>
    </source>
</evidence>
<evidence type="ECO:0000256" key="1">
    <source>
        <dbReference type="ARBA" id="ARBA00000966"/>
    </source>
</evidence>
<keyword evidence="6" id="KW-0119">Carbohydrate metabolism</keyword>
<dbReference type="InterPro" id="IPR001701">
    <property type="entry name" value="Glyco_hydro_9"/>
</dbReference>
<evidence type="ECO:0000256" key="4">
    <source>
        <dbReference type="ARBA" id="ARBA00022801"/>
    </source>
</evidence>
<dbReference type="Pfam" id="PF00759">
    <property type="entry name" value="Glyco_hydro_9"/>
    <property type="match status" value="1"/>
</dbReference>